<dbReference type="AlphaFoldDB" id="A0A1D2VRF1"/>
<keyword evidence="2" id="KW-1185">Reference proteome</keyword>
<organism evidence="1 2">
    <name type="scientific">Ascoidea rubescens DSM 1968</name>
    <dbReference type="NCBI Taxonomy" id="1344418"/>
    <lineage>
        <taxon>Eukaryota</taxon>
        <taxon>Fungi</taxon>
        <taxon>Dikarya</taxon>
        <taxon>Ascomycota</taxon>
        <taxon>Saccharomycotina</taxon>
        <taxon>Saccharomycetes</taxon>
        <taxon>Ascoideaceae</taxon>
        <taxon>Ascoidea</taxon>
    </lineage>
</organism>
<evidence type="ECO:0000313" key="2">
    <source>
        <dbReference type="Proteomes" id="UP000095038"/>
    </source>
</evidence>
<gene>
    <name evidence="1" type="ORF">ASCRUDRAFT_79092</name>
</gene>
<dbReference type="RefSeq" id="XP_020050500.1">
    <property type="nucleotide sequence ID" value="XM_020194336.1"/>
</dbReference>
<dbReference type="InParanoid" id="A0A1D2VRF1"/>
<name>A0A1D2VRF1_9ASCO</name>
<sequence length="81" mass="9275">MGSNLCTHFTKTVEPELCSKLIDFIVHRLGATICISVFFASQQHRTLDDCLGLDMSKLLHQSEILCCQKEPKEHRQQNQDD</sequence>
<dbReference type="Proteomes" id="UP000095038">
    <property type="component" value="Unassembled WGS sequence"/>
</dbReference>
<evidence type="ECO:0000313" key="1">
    <source>
        <dbReference type="EMBL" id="ODV64193.1"/>
    </source>
</evidence>
<protein>
    <submittedName>
        <fullName evidence="1">Uncharacterized protein</fullName>
    </submittedName>
</protein>
<proteinExistence type="predicted"/>
<reference evidence="2" key="1">
    <citation type="submission" date="2016-05" db="EMBL/GenBank/DDBJ databases">
        <title>Comparative genomics of biotechnologically important yeasts.</title>
        <authorList>
            <consortium name="DOE Joint Genome Institute"/>
            <person name="Riley R."/>
            <person name="Haridas S."/>
            <person name="Wolfe K.H."/>
            <person name="Lopes M.R."/>
            <person name="Hittinger C.T."/>
            <person name="Goker M."/>
            <person name="Salamov A."/>
            <person name="Wisecaver J."/>
            <person name="Long T.M."/>
            <person name="Aerts A.L."/>
            <person name="Barry K."/>
            <person name="Choi C."/>
            <person name="Clum A."/>
            <person name="Coughlan A.Y."/>
            <person name="Deshpande S."/>
            <person name="Douglass A.P."/>
            <person name="Hanson S.J."/>
            <person name="Klenk H.-P."/>
            <person name="Labutti K."/>
            <person name="Lapidus A."/>
            <person name="Lindquist E."/>
            <person name="Lipzen A."/>
            <person name="Meier-Kolthoff J.P."/>
            <person name="Ohm R.A."/>
            <person name="Otillar R.P."/>
            <person name="Pangilinan J."/>
            <person name="Peng Y."/>
            <person name="Rokas A."/>
            <person name="Rosa C.A."/>
            <person name="Scheuner C."/>
            <person name="Sibirny A.A."/>
            <person name="Slot J.C."/>
            <person name="Stielow J.B."/>
            <person name="Sun H."/>
            <person name="Kurtzman C.P."/>
            <person name="Blackwell M."/>
            <person name="Grigoriev I.V."/>
            <person name="Jeffries T.W."/>
        </authorList>
    </citation>
    <scope>NUCLEOTIDE SEQUENCE [LARGE SCALE GENOMIC DNA]</scope>
    <source>
        <strain evidence="2">DSM 1968</strain>
    </source>
</reference>
<accession>A0A1D2VRF1</accession>
<dbReference type="EMBL" id="KV454475">
    <property type="protein sequence ID" value="ODV64193.1"/>
    <property type="molecule type" value="Genomic_DNA"/>
</dbReference>
<dbReference type="GeneID" id="30967972"/>